<organism evidence="1 2">
    <name type="scientific">Funneliformis caledonium</name>
    <dbReference type="NCBI Taxonomy" id="1117310"/>
    <lineage>
        <taxon>Eukaryota</taxon>
        <taxon>Fungi</taxon>
        <taxon>Fungi incertae sedis</taxon>
        <taxon>Mucoromycota</taxon>
        <taxon>Glomeromycotina</taxon>
        <taxon>Glomeromycetes</taxon>
        <taxon>Glomerales</taxon>
        <taxon>Glomeraceae</taxon>
        <taxon>Funneliformis</taxon>
    </lineage>
</organism>
<evidence type="ECO:0000313" key="2">
    <source>
        <dbReference type="Proteomes" id="UP000789570"/>
    </source>
</evidence>
<evidence type="ECO:0000313" key="1">
    <source>
        <dbReference type="EMBL" id="CAG8749133.1"/>
    </source>
</evidence>
<proteinExistence type="predicted"/>
<feature type="non-terminal residue" evidence="1">
    <location>
        <position position="149"/>
    </location>
</feature>
<name>A0A9N9NQL3_9GLOM</name>
<dbReference type="AlphaFoldDB" id="A0A9N9NQL3"/>
<keyword evidence="2" id="KW-1185">Reference proteome</keyword>
<comment type="caution">
    <text evidence="1">The sequence shown here is derived from an EMBL/GenBank/DDBJ whole genome shotgun (WGS) entry which is preliminary data.</text>
</comment>
<dbReference type="EMBL" id="CAJVPQ010017695">
    <property type="protein sequence ID" value="CAG8749133.1"/>
    <property type="molecule type" value="Genomic_DNA"/>
</dbReference>
<gene>
    <name evidence="1" type="ORF">FCALED_LOCUS16182</name>
</gene>
<sequence>RSLYNENRLIKTIEKGTKLITNISEDEFIPRSIILNQLKEILQPTKYHSSYHMICVFWMTFGEALNFAFEEDITLTRQLIRKIGGGTTNDESNIYMLTGIQVGVSRCNAKIQKGVIDADSSLRELFHIDAADHLVSLASKYILLELGSP</sequence>
<dbReference type="Proteomes" id="UP000789570">
    <property type="component" value="Unassembled WGS sequence"/>
</dbReference>
<dbReference type="OrthoDB" id="2333074at2759"/>
<protein>
    <submittedName>
        <fullName evidence="1">1353_t:CDS:1</fullName>
    </submittedName>
</protein>
<reference evidence="1" key="1">
    <citation type="submission" date="2021-06" db="EMBL/GenBank/DDBJ databases">
        <authorList>
            <person name="Kallberg Y."/>
            <person name="Tangrot J."/>
            <person name="Rosling A."/>
        </authorList>
    </citation>
    <scope>NUCLEOTIDE SEQUENCE</scope>
    <source>
        <strain evidence="1">UK204</strain>
    </source>
</reference>
<accession>A0A9N9NQL3</accession>
<feature type="non-terminal residue" evidence="1">
    <location>
        <position position="1"/>
    </location>
</feature>